<dbReference type="Proteomes" id="UP000001683">
    <property type="component" value="Chromosome"/>
</dbReference>
<dbReference type="eggNOG" id="ENOG5033DZ3">
    <property type="taxonomic scope" value="Bacteria"/>
</dbReference>
<dbReference type="AlphaFoldDB" id="B2A2C7"/>
<sequence length="105" mass="11922">MRVVGRFPDRQQASFAIKSLRETGLDRKDMIVSQVNTKNFNEEEHDVPYLQSEREGLGEMEDFSSGIEGLKGQDGIVVAVEVSKNDRHRIRELMEQSGALEIVED</sequence>
<proteinExistence type="predicted"/>
<dbReference type="KEGG" id="nth:Nther_2678"/>
<accession>B2A2C7</accession>
<protein>
    <recommendedName>
        <fullName evidence="3">General stress protein 17M-like domain-containing protein</fullName>
    </recommendedName>
</protein>
<dbReference type="RefSeq" id="WP_012449070.1">
    <property type="nucleotide sequence ID" value="NC_010718.1"/>
</dbReference>
<name>B2A2C7_NATTJ</name>
<organism evidence="1 2">
    <name type="scientific">Natranaerobius thermophilus (strain ATCC BAA-1301 / DSM 18059 / JW/NM-WN-LF)</name>
    <dbReference type="NCBI Taxonomy" id="457570"/>
    <lineage>
        <taxon>Bacteria</taxon>
        <taxon>Bacillati</taxon>
        <taxon>Bacillota</taxon>
        <taxon>Clostridia</taxon>
        <taxon>Natranaerobiales</taxon>
        <taxon>Natranaerobiaceae</taxon>
        <taxon>Natranaerobius</taxon>
    </lineage>
</organism>
<dbReference type="EMBL" id="CP001034">
    <property type="protein sequence ID" value="ACB86233.1"/>
    <property type="molecule type" value="Genomic_DNA"/>
</dbReference>
<evidence type="ECO:0008006" key="3">
    <source>
        <dbReference type="Google" id="ProtNLM"/>
    </source>
</evidence>
<reference evidence="1 2" key="2">
    <citation type="journal article" date="2011" name="J. Bacteriol.">
        <title>Complete genome sequence of the anaerobic, halophilic alkalithermophile Natranaerobius thermophilus JW/NM-WN-LF.</title>
        <authorList>
            <person name="Zhao B."/>
            <person name="Mesbah N.M."/>
            <person name="Dalin E."/>
            <person name="Goodwin L."/>
            <person name="Nolan M."/>
            <person name="Pitluck S."/>
            <person name="Chertkov O."/>
            <person name="Brettin T.S."/>
            <person name="Han J."/>
            <person name="Larimer F.W."/>
            <person name="Land M.L."/>
            <person name="Hauser L."/>
            <person name="Kyrpides N."/>
            <person name="Wiegel J."/>
        </authorList>
    </citation>
    <scope>NUCLEOTIDE SEQUENCE [LARGE SCALE GENOMIC DNA]</scope>
    <source>
        <strain evidence="2">ATCC BAA-1301 / DSM 18059 / JW/NM-WN-LF</strain>
    </source>
</reference>
<gene>
    <name evidence="1" type="ordered locus">Nther_2678</name>
</gene>
<dbReference type="InParanoid" id="B2A2C7"/>
<dbReference type="HOGENOM" id="CLU_2221982_0_0_9"/>
<evidence type="ECO:0000313" key="1">
    <source>
        <dbReference type="EMBL" id="ACB86233.1"/>
    </source>
</evidence>
<dbReference type="OrthoDB" id="1957466at2"/>
<evidence type="ECO:0000313" key="2">
    <source>
        <dbReference type="Proteomes" id="UP000001683"/>
    </source>
</evidence>
<reference evidence="1 2" key="1">
    <citation type="submission" date="2008-04" db="EMBL/GenBank/DDBJ databases">
        <title>Complete sequence of chromosome of Natranaerobius thermophilus JW/NM-WN-LF.</title>
        <authorList>
            <consortium name="US DOE Joint Genome Institute"/>
            <person name="Copeland A."/>
            <person name="Lucas S."/>
            <person name="Lapidus A."/>
            <person name="Glavina del Rio T."/>
            <person name="Dalin E."/>
            <person name="Tice H."/>
            <person name="Bruce D."/>
            <person name="Goodwin L."/>
            <person name="Pitluck S."/>
            <person name="Chertkov O."/>
            <person name="Brettin T."/>
            <person name="Detter J.C."/>
            <person name="Han C."/>
            <person name="Kuske C.R."/>
            <person name="Schmutz J."/>
            <person name="Larimer F."/>
            <person name="Land M."/>
            <person name="Hauser L."/>
            <person name="Kyrpides N."/>
            <person name="Lykidis A."/>
            <person name="Mesbah N.M."/>
            <person name="Wiegel J."/>
        </authorList>
    </citation>
    <scope>NUCLEOTIDE SEQUENCE [LARGE SCALE GENOMIC DNA]</scope>
    <source>
        <strain evidence="2">ATCC BAA-1301 / DSM 18059 / JW/NM-WN-LF</strain>
    </source>
</reference>
<keyword evidence="2" id="KW-1185">Reference proteome</keyword>